<proteinExistence type="predicted"/>
<evidence type="ECO:0000313" key="2">
    <source>
        <dbReference type="Proteomes" id="UP000184330"/>
    </source>
</evidence>
<dbReference type="PANTHER" id="PTHR24148">
    <property type="entry name" value="ANKYRIN REPEAT DOMAIN-CONTAINING PROTEIN 39 HOMOLOG-RELATED"/>
    <property type="match status" value="1"/>
</dbReference>
<dbReference type="AlphaFoldDB" id="A0A1L7XRY4"/>
<dbReference type="EMBL" id="FJOG01000046">
    <property type="protein sequence ID" value="CZR67697.1"/>
    <property type="molecule type" value="Genomic_DNA"/>
</dbReference>
<name>A0A1L7XRY4_9HELO</name>
<dbReference type="InterPro" id="IPR052895">
    <property type="entry name" value="HetReg/Transcr_Mod"/>
</dbReference>
<accession>A0A1L7XRY4</accession>
<gene>
    <name evidence="1" type="ORF">PAC_17596</name>
</gene>
<organism evidence="1 2">
    <name type="scientific">Phialocephala subalpina</name>
    <dbReference type="NCBI Taxonomy" id="576137"/>
    <lineage>
        <taxon>Eukaryota</taxon>
        <taxon>Fungi</taxon>
        <taxon>Dikarya</taxon>
        <taxon>Ascomycota</taxon>
        <taxon>Pezizomycotina</taxon>
        <taxon>Leotiomycetes</taxon>
        <taxon>Helotiales</taxon>
        <taxon>Mollisiaceae</taxon>
        <taxon>Phialocephala</taxon>
        <taxon>Phialocephala fortinii species complex</taxon>
    </lineage>
</organism>
<sequence>MMQNIYKKASSVKIYLGEPLDDVDLETGQGLPENEDPKNVSPLYQQLSAVLYSSTREDFFRFPGSHRMRDILRRRWWRCVWVVQEAFLLRHEKVWTYLLPQIVPFHEAHFNVLDRTGPNSAPQCTTEHAMRILNILSRVNEFQASDPRDKIFGLVRVADPQNIVLPRPDYTRSHSGVFSSAARRLILATKSLQILYRLPEFDPFRSPSWMVD</sequence>
<evidence type="ECO:0000313" key="1">
    <source>
        <dbReference type="EMBL" id="CZR67697.1"/>
    </source>
</evidence>
<dbReference type="PANTHER" id="PTHR24148:SF73">
    <property type="entry name" value="HET DOMAIN PROTEIN (AFU_ORTHOLOGUE AFUA_8G01020)"/>
    <property type="match status" value="1"/>
</dbReference>
<dbReference type="STRING" id="576137.A0A1L7XRY4"/>
<dbReference type="OrthoDB" id="2157530at2759"/>
<dbReference type="Proteomes" id="UP000184330">
    <property type="component" value="Unassembled WGS sequence"/>
</dbReference>
<reference evidence="1 2" key="1">
    <citation type="submission" date="2016-03" db="EMBL/GenBank/DDBJ databases">
        <authorList>
            <person name="Ploux O."/>
        </authorList>
    </citation>
    <scope>NUCLEOTIDE SEQUENCE [LARGE SCALE GENOMIC DNA]</scope>
    <source>
        <strain evidence="1 2">UAMH 11012</strain>
    </source>
</reference>
<keyword evidence="2" id="KW-1185">Reference proteome</keyword>
<protein>
    <submittedName>
        <fullName evidence="1">Uncharacterized protein</fullName>
    </submittedName>
</protein>